<comment type="caution">
    <text evidence="2">The sequence shown here is derived from an EMBL/GenBank/DDBJ whole genome shotgun (WGS) entry which is preliminary data.</text>
</comment>
<evidence type="ECO:0000313" key="3">
    <source>
        <dbReference type="Proteomes" id="UP000228593"/>
    </source>
</evidence>
<accession>A0A2G8T1Z1</accession>
<organism evidence="2 3">
    <name type="scientific">Massilia psychrophila</name>
    <dbReference type="NCBI Taxonomy" id="1603353"/>
    <lineage>
        <taxon>Bacteria</taxon>
        <taxon>Pseudomonadati</taxon>
        <taxon>Pseudomonadota</taxon>
        <taxon>Betaproteobacteria</taxon>
        <taxon>Burkholderiales</taxon>
        <taxon>Oxalobacteraceae</taxon>
        <taxon>Telluria group</taxon>
        <taxon>Massilia</taxon>
    </lineage>
</organism>
<evidence type="ECO:0000259" key="1">
    <source>
        <dbReference type="PROSITE" id="PS51724"/>
    </source>
</evidence>
<proteinExistence type="predicted"/>
<dbReference type="Proteomes" id="UP000228593">
    <property type="component" value="Unassembled WGS sequence"/>
</dbReference>
<reference evidence="2 3" key="1">
    <citation type="submission" date="2017-10" db="EMBL/GenBank/DDBJ databases">
        <title>Massilia psychrophilum sp. nov., a novel purple-pigmented bacterium isolated from Tianshan glacier, Xinjiang Municipality, China.</title>
        <authorList>
            <person name="Wang H."/>
        </authorList>
    </citation>
    <scope>NUCLEOTIDE SEQUENCE [LARGE SCALE GENOMIC DNA]</scope>
    <source>
        <strain evidence="2 3">JCM 30813</strain>
    </source>
</reference>
<dbReference type="OrthoDB" id="5298866at2"/>
<protein>
    <recommendedName>
        <fullName evidence="1">SPOR domain-containing protein</fullName>
    </recommendedName>
</protein>
<dbReference type="AlphaFoldDB" id="A0A2G8T1Z1"/>
<dbReference type="EMBL" id="PDOB01000011">
    <property type="protein sequence ID" value="PIL40077.1"/>
    <property type="molecule type" value="Genomic_DNA"/>
</dbReference>
<evidence type="ECO:0000313" key="2">
    <source>
        <dbReference type="EMBL" id="PIL40077.1"/>
    </source>
</evidence>
<dbReference type="PROSITE" id="PS51724">
    <property type="entry name" value="SPOR"/>
    <property type="match status" value="1"/>
</dbReference>
<feature type="domain" description="SPOR" evidence="1">
    <location>
        <begin position="112"/>
        <end position="190"/>
    </location>
</feature>
<gene>
    <name evidence="2" type="ORF">CR103_08995</name>
</gene>
<dbReference type="RefSeq" id="WP_099915659.1">
    <property type="nucleotide sequence ID" value="NZ_BMHS01000006.1"/>
</dbReference>
<dbReference type="InterPro" id="IPR007730">
    <property type="entry name" value="SPOR-like_dom"/>
</dbReference>
<dbReference type="SUPFAM" id="SSF110997">
    <property type="entry name" value="Sporulation related repeat"/>
    <property type="match status" value="1"/>
</dbReference>
<keyword evidence="3" id="KW-1185">Reference proteome</keyword>
<dbReference type="Pfam" id="PF05036">
    <property type="entry name" value="SPOR"/>
    <property type="match status" value="1"/>
</dbReference>
<dbReference type="GO" id="GO:0042834">
    <property type="term" value="F:peptidoglycan binding"/>
    <property type="evidence" value="ECO:0007669"/>
    <property type="project" value="InterPro"/>
</dbReference>
<dbReference type="InterPro" id="IPR036680">
    <property type="entry name" value="SPOR-like_sf"/>
</dbReference>
<name>A0A2G8T1Z1_9BURK</name>
<sequence length="228" mass="24081">MLKFIFWSLLCLNGLLFAYSQGLLGNYNGNEHEPARLRNQLSTDKLRLVAPPVPAPAASANTTPLAEAATPAPAIFACIEAGSFSAAQARRFEAKLAPLQLGERQSRHGLAKSEATSHIVFIAPQGSKEAAERKAGELKKLGVTDHFIVSDNSALKWGISLGVFKSETAARSLLATLGKQGVHGARLVARGAQPSKLAFRFSGVDAATRAKIDAITGPFAGVEMGDCE</sequence>